<dbReference type="RefSeq" id="WP_095260789.1">
    <property type="nucleotide sequence ID" value="NZ_NPBV01000008.1"/>
</dbReference>
<dbReference type="AlphaFoldDB" id="A0A268ABZ2"/>
<gene>
    <name evidence="1" type="ORF">CHH64_07400</name>
</gene>
<sequence>MLAVKEKRTDQVKATYHVSRDKRDWDRAKALWNKHADNDDAGKAAVSMLAWTRGDNREVFRIKLHYATGMKVLLIEGAKQTFGLQRGGV</sequence>
<organism evidence="1 2">
    <name type="scientific">Terribacillus saccharophilus</name>
    <dbReference type="NCBI Taxonomy" id="361277"/>
    <lineage>
        <taxon>Bacteria</taxon>
        <taxon>Bacillati</taxon>
        <taxon>Bacillota</taxon>
        <taxon>Bacilli</taxon>
        <taxon>Bacillales</taxon>
        <taxon>Bacillaceae</taxon>
        <taxon>Terribacillus</taxon>
    </lineage>
</organism>
<evidence type="ECO:0000313" key="1">
    <source>
        <dbReference type="EMBL" id="PAD21644.1"/>
    </source>
</evidence>
<comment type="caution">
    <text evidence="1">The sequence shown here is derived from an EMBL/GenBank/DDBJ whole genome shotgun (WGS) entry which is preliminary data.</text>
</comment>
<proteinExistence type="predicted"/>
<dbReference type="Proteomes" id="UP000216013">
    <property type="component" value="Unassembled WGS sequence"/>
</dbReference>
<name>A0A268ABZ2_9BACI</name>
<evidence type="ECO:0000313" key="2">
    <source>
        <dbReference type="Proteomes" id="UP000216013"/>
    </source>
</evidence>
<dbReference type="EMBL" id="NPBV01000008">
    <property type="protein sequence ID" value="PAD21644.1"/>
    <property type="molecule type" value="Genomic_DNA"/>
</dbReference>
<accession>A0A268ABZ2</accession>
<reference evidence="1 2" key="1">
    <citation type="submission" date="2017-07" db="EMBL/GenBank/DDBJ databases">
        <title>Isolation and whole genome analysis of endospore-forming bacteria from heroin.</title>
        <authorList>
            <person name="Kalinowski J."/>
            <person name="Ahrens B."/>
            <person name="Al-Dilaimi A."/>
            <person name="Winkler A."/>
            <person name="Wibberg D."/>
            <person name="Schleenbecker U."/>
            <person name="Ruckert C."/>
            <person name="Wolfel R."/>
            <person name="Grass G."/>
        </authorList>
    </citation>
    <scope>NUCLEOTIDE SEQUENCE [LARGE SCALE GENOMIC DNA]</scope>
    <source>
        <strain evidence="1 2">7528</strain>
    </source>
</reference>
<protein>
    <submittedName>
        <fullName evidence="1">Uncharacterized protein</fullName>
    </submittedName>
</protein>